<dbReference type="GO" id="GO:0004222">
    <property type="term" value="F:metalloendopeptidase activity"/>
    <property type="evidence" value="ECO:0007669"/>
    <property type="project" value="TreeGrafter"/>
</dbReference>
<dbReference type="InterPro" id="IPR043543">
    <property type="entry name" value="PAPPA/PAPPA2"/>
</dbReference>
<sequence length="3079" mass="324687">MQMSTHRKLCGLTHVLYPQSILASFVHFTQKTLSKLCWLTLGLWLCWGAVAQAQVAYNSVDNFDRADNNSLGAPWIENEADVTQLSITGNVLNAVNAGLTGLEPTNATRDLTAINASFDLGQSKIGWSFHMDFNRPPTGWGSITYGLGWVLAANETDLSSATVDGYALLWTKTNEELVLVRFENGIAGDDPGTIVVSTGLTYGTVGTAGVNARVEVTTEGIWTVYWEAGGALATATDIDAGSATGTDNTLFADANQKYTGPIWAHNTGADPNNSGNFDNFSFGIETSDVTLASSVNTVAANVIQGSQHHLVYTFDLTAANADATLTQVSFTTAGTYTASDINAFTLWFSADNTLDVNTDQAIASLTTALGAGVHTFTAFTQAINGGTTGYFFVTTNVAPLATVNNTIEVTPAITTADLTFSGVVNKLGTAVAGGTQTIVACNAPDNVTNLSATALNTEVLLNWVNGLCYDEILVVAKSGSTVTNVPTGDGSAYTADAAFGSGTDLGASEFVVFKGTATSETITSLTNNTTYFFKVFGRKGTVWGSGVELSTTPRAALLTWDFDGLTGNETNVVSGTQATNVSTVSPSNVVSRGAGINPSPNGDRFTSDSWATTNNTIANAIATDEYVQWTIETNDGFAMSLSAVLLNMQRSSAGPNSFVLRSSLDGYTSNLGSFSFTTVDATETQHIALSGFDNVVQPITFRLYGAGATNVGGNFGFETTTPGTADLAVYGVVNAVSATIATSTNALTGFSASTAAGAGASVSQSFRVSAENLTADVAIALNPTTDFELSIDNVTFSSTLADLGRTGNDLTNEPVTIYARLKPGLAAGNKSATITLSSTGATNQVITLLGNAVAHNGLAFDGTNEFVDVSGYAGIGGANARTVEAWIKTSNTSTQVITRWGASNGEEWLVQVTEGKLQVVANGKSNAGTAYIADGNWHHVAVSFANDGTPNISDALLYVDGVVDASSLVVSGSFNTNILSSTVLIGKNADDTRFFEGTIDELRIWSVARTPLEILEKMRCELTGSETGLEAYYNFNQGVAEDNNGFITALNDATANARHGDLNNFDLTMGNATSNFVAGSAAVNTNREINLRGNGIAIASGDITPVITDDTDFGEVSANTALTRIFTIENTGSETLSLTNPGAYVTLSGAGTSVFSIAQQPASGSIVGGGSQTFAIKFTPNNVGTLAATVTIRSNDCDENLYTFTVQGTGTPRAPLAIEALQKTVTLDFRNYTGTGVSANPTIAQLHSTNWAFSGMSDGQVLHGETNTTGDYAQGTSTGGVSTAGLYAFDINRNTAFGLQANGTDFDNGKAVLRLQNQTGSTITAVQVAYNLFVFNDQDIASTINLEYSTDGVSYTAVPDFTFTSPTISTGAAWSSANALSGFISGLRLAGGAFLYLRWSNTLSAAAEADEIALDDIQVTAYAILNARTNALSLDGTGDYVEAADNHLLDIDGGSGENLTIDLWAKFAATTGTQTLLKKRTGAGQGYELNYDGTQFNFIVENGSNNEQRVSYVVTPSVTDWTHIAARFNSTNGDLTLYVNGVEGANSAGVAAGFDLSNTATLRIGADDAGANGLNGAIDELSIWTSARTEDEIRENMHLNLLGDEAGLVAYYQLSEAAGSTTTAELIGFSTGTLHGNATFITSTINLGRNGTSNTQTVGAAGFPISVDFTTGNDANLTMSVSAHSVTEKFTATYQQYAPNATTGITVSETNYSIPRWTINKANDASTFVADITFQYPDNTFDNLVPRNYVLYNRAMGADGTWIKLNMVPSAMTANTIKFDGVTTVGQFMVVREQDKPDTIRGQMLSLDGTGDQMEVADHPNLNFNNQSFTVELWARSTGGGGDQTLVSKRSGAAGYELVYKSATNQLEFTVQNAGAGLASVTVSSFTLSTINWTHLAASYNATNGEASIYVNGLTPITTVGTPGLDASNALPLRIGADGAGANFFQGTIDEVRLWNTLRTANELRENMHLTLLGTESNLVNYWQFNNDARDYIGGNDGTLNGNASVTVASTVNVGRSGASQTVNVPVAATGNQDFTASANVSISITAAQAVANDDITVTYQQFTPNTNTNITGTTLLDNPMWTINKSTSNGTFTGNITFTFPTNVFADRYVLVNYELYRRDMGADGAWVITNLSATSITDNTITFAGFDNTHIGQLMVVRTSEVAPDRSRGTMLTLDGVGDYVEIADNNSLDFAGQNFTISLWAKANGGSDDQPLISKRSGGAGYELIYKQASGQLEFIVDNGAGGIATATVNSFTLSAAEWTHVAVSYNGTTGAASVYINGQNPVQANQAVIDPSNALALRIGANVAGTNFFQGFIDEVRLWNTVRSQDQIREAMHLTLRGSETGIVSYYQFNGDSNDDIGTNNGTLNGNASIAANSTVNVGRPGATESHSIATGVSTQNFSAANVSVSFTAHSTTENFTVTYQQFAPNAVVGITGTTLYQNPMWTINKADATATFTADITFTFPANTLDQFIAANYALYRRNVGADGTWTLAVAQATSITSTSITFEGINDIGQYMVVRTTEAAPTGSAGNCLSFNGTTQYLSTATVVTNAQDNFTIEGWVRWDGGGTADRLFFYNGDSENLTATTGYGVGINEANTVTAFIGNGTATLTELSSGKALTAGEWVHIALVRRATNWFIYVDGVEFDLSNASTPSVPTVSATLGGGTSGAKHLNGRLDEWRMWSVARTIIEIRERMHLINFGNEADLIANWQLNETSGSTAFDYVGDFDATHNNTPAITTSTAPIGRGASNTTDVSTVSQDVTFGATRLRIVFGNTEVPGGDVVVTRLDAFANTSPTLTTASTYWVIHNYGANPTFTNLATVEVTLPSGDEVSNEDEFTPANIKLFKRASGSDGSWGAALGGAASASNTTKVITFSNLTGFTSFSQVLVGSDGTSGLPVVLGSFEAKRQTNAQVQLRWATISEHENAGFAIEKSEQGTAYKRIGFVDGAGNSVEKKYYQFIDNNASSSAYYRLKQVDINGEVTYSQVRFVQGNDLIRLVIYPNPFAQQMTLSLSGSFATKLPLRVAIITLQGKTMISTKGDLSEVQNALNARIHSLPTGTYLMKVIVGGKLYVRKVVKE</sequence>
<dbReference type="SMART" id="SM00560">
    <property type="entry name" value="LamGL"/>
    <property type="match status" value="5"/>
</dbReference>
<dbReference type="NCBIfam" id="TIGR04183">
    <property type="entry name" value="Por_Secre_tail"/>
    <property type="match status" value="1"/>
</dbReference>
<dbReference type="OrthoDB" id="9794261at2"/>
<dbReference type="Gene3D" id="2.60.40.10">
    <property type="entry name" value="Immunoglobulins"/>
    <property type="match status" value="2"/>
</dbReference>
<dbReference type="InterPro" id="IPR013320">
    <property type="entry name" value="ConA-like_dom_sf"/>
</dbReference>
<keyword evidence="5" id="KW-0969">Cilium</keyword>
<gene>
    <name evidence="9" type="ORF">M23134_08281</name>
</gene>
<dbReference type="eggNOG" id="COG3897">
    <property type="taxonomic scope" value="Bacteria"/>
</dbReference>
<evidence type="ECO:0000313" key="10">
    <source>
        <dbReference type="Proteomes" id="UP000004095"/>
    </source>
</evidence>
<dbReference type="InterPro" id="IPR006558">
    <property type="entry name" value="LamG-like"/>
</dbReference>
<comment type="subcellular location">
    <subcellularLocation>
        <location evidence="1">Cell projection</location>
        <location evidence="1">Cilium</location>
    </subcellularLocation>
    <subcellularLocation>
        <location evidence="2">Cytoplasm</location>
    </subcellularLocation>
</comment>
<dbReference type="InterPro" id="IPR053879">
    <property type="entry name" value="HYDIN_VesB_CFA65-like_Ig"/>
</dbReference>
<evidence type="ECO:0000256" key="1">
    <source>
        <dbReference type="ARBA" id="ARBA00004138"/>
    </source>
</evidence>
<evidence type="ECO:0000256" key="5">
    <source>
        <dbReference type="ARBA" id="ARBA00023069"/>
    </source>
</evidence>
<dbReference type="eggNOG" id="COG2931">
    <property type="taxonomic scope" value="Bacteria"/>
</dbReference>
<keyword evidence="7" id="KW-0966">Cell projection</keyword>
<dbReference type="GO" id="GO:0006508">
    <property type="term" value="P:proteolysis"/>
    <property type="evidence" value="ECO:0007669"/>
    <property type="project" value="TreeGrafter"/>
</dbReference>
<dbReference type="Gene3D" id="2.60.120.200">
    <property type="match status" value="5"/>
</dbReference>
<dbReference type="Pfam" id="PF13385">
    <property type="entry name" value="Laminin_G_3"/>
    <property type="match status" value="5"/>
</dbReference>
<reference evidence="9 10" key="1">
    <citation type="submission" date="2007-01" db="EMBL/GenBank/DDBJ databases">
        <authorList>
            <person name="Haygood M."/>
            <person name="Podell S."/>
            <person name="Anderson C."/>
            <person name="Hopkinson B."/>
            <person name="Roe K."/>
            <person name="Barbeau K."/>
            <person name="Gaasterland T."/>
            <person name="Ferriera S."/>
            <person name="Johnson J."/>
            <person name="Kravitz S."/>
            <person name="Beeson K."/>
            <person name="Sutton G."/>
            <person name="Rogers Y.-H."/>
            <person name="Friedman R."/>
            <person name="Frazier M."/>
            <person name="Venter J.C."/>
        </authorList>
    </citation>
    <scope>NUCLEOTIDE SEQUENCE [LARGE SCALE GENOMIC DNA]</scope>
    <source>
        <strain evidence="9 10">ATCC 23134</strain>
    </source>
</reference>
<dbReference type="GO" id="GO:0007166">
    <property type="term" value="P:cell surface receptor signaling pathway"/>
    <property type="evidence" value="ECO:0007669"/>
    <property type="project" value="TreeGrafter"/>
</dbReference>
<dbReference type="InterPro" id="IPR026444">
    <property type="entry name" value="Secre_tail"/>
</dbReference>
<feature type="domain" description="LamG-like jellyroll fold" evidence="8">
    <location>
        <begin position="2555"/>
        <end position="2690"/>
    </location>
</feature>
<keyword evidence="3" id="KW-0963">Cytoplasm</keyword>
<dbReference type="Pfam" id="PF22544">
    <property type="entry name" value="HYDIN_VesB_CFA65-like_Ig"/>
    <property type="match status" value="1"/>
</dbReference>
<dbReference type="NCBIfam" id="NF012200">
    <property type="entry name" value="choice_anch_D"/>
    <property type="match status" value="1"/>
</dbReference>
<evidence type="ECO:0000256" key="2">
    <source>
        <dbReference type="ARBA" id="ARBA00004496"/>
    </source>
</evidence>
<dbReference type="eggNOG" id="COG3391">
    <property type="taxonomic scope" value="Bacteria"/>
</dbReference>
<dbReference type="GO" id="GO:0004553">
    <property type="term" value="F:hydrolase activity, hydrolyzing O-glycosyl compounds"/>
    <property type="evidence" value="ECO:0007669"/>
    <property type="project" value="UniProtKB-ARBA"/>
</dbReference>
<dbReference type="Pfam" id="PF18962">
    <property type="entry name" value="Por_Secre_tail"/>
    <property type="match status" value="1"/>
</dbReference>
<evidence type="ECO:0000256" key="6">
    <source>
        <dbReference type="ARBA" id="ARBA00023157"/>
    </source>
</evidence>
<evidence type="ECO:0000256" key="4">
    <source>
        <dbReference type="ARBA" id="ARBA00022729"/>
    </source>
</evidence>
<name>A1ZQF7_MICM2</name>
<dbReference type="PANTHER" id="PTHR46130:SF3">
    <property type="entry name" value="CHROMOSOME UNDETERMINED SCAFFOLD_33, WHOLE GENOME SHOTGUN SEQUENCE"/>
    <property type="match status" value="1"/>
</dbReference>
<dbReference type="GO" id="GO:0005975">
    <property type="term" value="P:carbohydrate metabolic process"/>
    <property type="evidence" value="ECO:0007669"/>
    <property type="project" value="UniProtKB-ARBA"/>
</dbReference>
<dbReference type="eggNOG" id="COG3291">
    <property type="taxonomic scope" value="Bacteria"/>
</dbReference>
<evidence type="ECO:0000313" key="9">
    <source>
        <dbReference type="EMBL" id="EAY27329.1"/>
    </source>
</evidence>
<keyword evidence="4" id="KW-0732">Signal</keyword>
<feature type="domain" description="LamG-like jellyroll fold" evidence="8">
    <location>
        <begin position="2196"/>
        <end position="2330"/>
    </location>
</feature>
<evidence type="ECO:0000256" key="3">
    <source>
        <dbReference type="ARBA" id="ARBA00022490"/>
    </source>
</evidence>
<feature type="domain" description="LamG-like jellyroll fold" evidence="8">
    <location>
        <begin position="1457"/>
        <end position="1591"/>
    </location>
</feature>
<keyword evidence="6" id="KW-1015">Disulfide bond</keyword>
<comment type="caution">
    <text evidence="9">The sequence shown here is derived from an EMBL/GenBank/DDBJ whole genome shotgun (WGS) entry which is preliminary data.</text>
</comment>
<accession>A1ZQF7</accession>
<dbReference type="Proteomes" id="UP000004095">
    <property type="component" value="Unassembled WGS sequence"/>
</dbReference>
<evidence type="ECO:0000259" key="8">
    <source>
        <dbReference type="SMART" id="SM00560"/>
    </source>
</evidence>
<dbReference type="SUPFAM" id="SSF49899">
    <property type="entry name" value="Concanavalin A-like lectins/glucanases"/>
    <property type="match status" value="5"/>
</dbReference>
<feature type="domain" description="LamG-like jellyroll fold" evidence="8">
    <location>
        <begin position="879"/>
        <end position="1012"/>
    </location>
</feature>
<feature type="domain" description="LamG-like jellyroll fold" evidence="8">
    <location>
        <begin position="1827"/>
        <end position="1962"/>
    </location>
</feature>
<organism evidence="9 10">
    <name type="scientific">Microscilla marina ATCC 23134</name>
    <dbReference type="NCBI Taxonomy" id="313606"/>
    <lineage>
        <taxon>Bacteria</taxon>
        <taxon>Pseudomonadati</taxon>
        <taxon>Bacteroidota</taxon>
        <taxon>Cytophagia</taxon>
        <taxon>Cytophagales</taxon>
        <taxon>Microscillaceae</taxon>
        <taxon>Microscilla</taxon>
    </lineage>
</organism>
<dbReference type="eggNOG" id="COG2911">
    <property type="taxonomic scope" value="Bacteria"/>
</dbReference>
<dbReference type="eggNOG" id="COG2374">
    <property type="taxonomic scope" value="Bacteria"/>
</dbReference>
<keyword evidence="10" id="KW-1185">Reference proteome</keyword>
<evidence type="ECO:0000256" key="7">
    <source>
        <dbReference type="ARBA" id="ARBA00023273"/>
    </source>
</evidence>
<proteinExistence type="predicted"/>
<dbReference type="GO" id="GO:0005615">
    <property type="term" value="C:extracellular space"/>
    <property type="evidence" value="ECO:0007669"/>
    <property type="project" value="TreeGrafter"/>
</dbReference>
<protein>
    <recommendedName>
        <fullName evidence="8">LamG-like jellyroll fold domain-containing protein</fullName>
    </recommendedName>
</protein>
<dbReference type="InterPro" id="IPR013783">
    <property type="entry name" value="Ig-like_fold"/>
</dbReference>
<dbReference type="EMBL" id="AAWS01000024">
    <property type="protein sequence ID" value="EAY27329.1"/>
    <property type="molecule type" value="Genomic_DNA"/>
</dbReference>
<dbReference type="PANTHER" id="PTHR46130">
    <property type="entry name" value="LAMGL DOMAIN-CONTAINING PROTEIN"/>
    <property type="match status" value="1"/>
</dbReference>
<dbReference type="GO" id="GO:0005737">
    <property type="term" value="C:cytoplasm"/>
    <property type="evidence" value="ECO:0007669"/>
    <property type="project" value="UniProtKB-SubCell"/>
</dbReference>